<dbReference type="PATRIC" id="fig|1107882.3.peg.6302"/>
<name>H0I226_9HYPH</name>
<proteinExistence type="predicted"/>
<keyword evidence="2" id="KW-1185">Reference proteome</keyword>
<dbReference type="OrthoDB" id="7375531at2"/>
<dbReference type="EMBL" id="AHAM01000297">
    <property type="protein sequence ID" value="EHK52912.1"/>
    <property type="molecule type" value="Genomic_DNA"/>
</dbReference>
<dbReference type="AlphaFoldDB" id="H0I226"/>
<accession>H0I226</accession>
<organism evidence="1 2">
    <name type="scientific">Mesorhizobium alhagi CCNWXJ12-2</name>
    <dbReference type="NCBI Taxonomy" id="1107882"/>
    <lineage>
        <taxon>Bacteria</taxon>
        <taxon>Pseudomonadati</taxon>
        <taxon>Pseudomonadota</taxon>
        <taxon>Alphaproteobacteria</taxon>
        <taxon>Hyphomicrobiales</taxon>
        <taxon>Phyllobacteriaceae</taxon>
        <taxon>Allomesorhizobium</taxon>
    </lineage>
</organism>
<dbReference type="Proteomes" id="UP000003250">
    <property type="component" value="Unassembled WGS sequence"/>
</dbReference>
<sequence length="85" mass="9442">MKVSAIFVRLPWVGVSNWVVLQRLVDRLGMHLAHDPLLMAFEVPENQAFDGTLIIAQSRAPHGWFLAEEASCKNVPVWLGSGFGI</sequence>
<evidence type="ECO:0000313" key="2">
    <source>
        <dbReference type="Proteomes" id="UP000003250"/>
    </source>
</evidence>
<reference evidence="1 2" key="1">
    <citation type="journal article" date="2012" name="J. Bacteriol.">
        <title>Draft Genome Sequence of Mesorhizobium alhagi CCNWXJ12-2T, a Novel Salt-Resistant Species Isolated from the Desert of Northwestern China.</title>
        <authorList>
            <person name="Zhou M."/>
            <person name="Chen W."/>
            <person name="Chen H."/>
            <person name="Wei G."/>
        </authorList>
    </citation>
    <scope>NUCLEOTIDE SEQUENCE [LARGE SCALE GENOMIC DNA]</scope>
    <source>
        <strain evidence="1 2">CCNWXJ12-2</strain>
    </source>
</reference>
<dbReference type="RefSeq" id="WP_008840083.1">
    <property type="nucleotide sequence ID" value="NZ_AHAM01000297.1"/>
</dbReference>
<evidence type="ECO:0000313" key="1">
    <source>
        <dbReference type="EMBL" id="EHK52912.1"/>
    </source>
</evidence>
<protein>
    <submittedName>
        <fullName evidence="1">Uncharacterized protein</fullName>
    </submittedName>
</protein>
<gene>
    <name evidence="1" type="ORF">MAXJ12_32619</name>
</gene>